<evidence type="ECO:0000313" key="8">
    <source>
        <dbReference type="Proteomes" id="UP000747542"/>
    </source>
</evidence>
<feature type="domain" description="Sushi" evidence="6">
    <location>
        <begin position="1117"/>
        <end position="1176"/>
    </location>
</feature>
<evidence type="ECO:0000259" key="6">
    <source>
        <dbReference type="PROSITE" id="PS50923"/>
    </source>
</evidence>
<organism evidence="7 8">
    <name type="scientific">Homarus americanus</name>
    <name type="common">American lobster</name>
    <dbReference type="NCBI Taxonomy" id="6706"/>
    <lineage>
        <taxon>Eukaryota</taxon>
        <taxon>Metazoa</taxon>
        <taxon>Ecdysozoa</taxon>
        <taxon>Arthropoda</taxon>
        <taxon>Crustacea</taxon>
        <taxon>Multicrustacea</taxon>
        <taxon>Malacostraca</taxon>
        <taxon>Eumalacostraca</taxon>
        <taxon>Eucarida</taxon>
        <taxon>Decapoda</taxon>
        <taxon>Pleocyemata</taxon>
        <taxon>Astacidea</taxon>
        <taxon>Nephropoidea</taxon>
        <taxon>Nephropidae</taxon>
        <taxon>Homarus</taxon>
    </lineage>
</organism>
<feature type="compositionally biased region" description="Acidic residues" evidence="5">
    <location>
        <begin position="344"/>
        <end position="353"/>
    </location>
</feature>
<accession>A0A8J5TK94</accession>
<dbReference type="InterPro" id="IPR035976">
    <property type="entry name" value="Sushi/SCR/CCP_sf"/>
</dbReference>
<keyword evidence="3 4" id="KW-1015">Disulfide bond</keyword>
<evidence type="ECO:0000256" key="4">
    <source>
        <dbReference type="PROSITE-ProRule" id="PRU00302"/>
    </source>
</evidence>
<feature type="disulfide bond" evidence="4">
    <location>
        <begin position="1147"/>
        <end position="1174"/>
    </location>
</feature>
<dbReference type="AlphaFoldDB" id="A0A8J5TK94"/>
<evidence type="ECO:0000256" key="2">
    <source>
        <dbReference type="ARBA" id="ARBA00022737"/>
    </source>
</evidence>
<feature type="disulfide bond" evidence="4">
    <location>
        <begin position="1029"/>
        <end position="1056"/>
    </location>
</feature>
<dbReference type="SMART" id="SM00032">
    <property type="entry name" value="CCP"/>
    <property type="match status" value="11"/>
</dbReference>
<comment type="caution">
    <text evidence="7">The sequence shown here is derived from an EMBL/GenBank/DDBJ whole genome shotgun (WGS) entry which is preliminary data.</text>
</comment>
<dbReference type="PROSITE" id="PS50923">
    <property type="entry name" value="SUSHI"/>
    <property type="match status" value="10"/>
</dbReference>
<dbReference type="InterPro" id="IPR003599">
    <property type="entry name" value="Ig_sub"/>
</dbReference>
<protein>
    <submittedName>
        <fullName evidence="7">Locomotion-related protein Hikaru genki-like 2</fullName>
    </submittedName>
</protein>
<keyword evidence="2" id="KW-0677">Repeat</keyword>
<feature type="disulfide bond" evidence="4">
    <location>
        <begin position="1088"/>
        <end position="1115"/>
    </location>
</feature>
<dbReference type="EMBL" id="JAHLQT010009070">
    <property type="protein sequence ID" value="KAG7173717.1"/>
    <property type="molecule type" value="Genomic_DNA"/>
</dbReference>
<comment type="caution">
    <text evidence="4">Lacks conserved residue(s) required for the propagation of feature annotation.</text>
</comment>
<feature type="compositionally biased region" description="Low complexity" evidence="5">
    <location>
        <begin position="398"/>
        <end position="412"/>
    </location>
</feature>
<dbReference type="SUPFAM" id="SSF57535">
    <property type="entry name" value="Complement control module/SCR domain"/>
    <property type="match status" value="10"/>
</dbReference>
<evidence type="ECO:0000313" key="7">
    <source>
        <dbReference type="EMBL" id="KAG7173717.1"/>
    </source>
</evidence>
<dbReference type="PANTHER" id="PTHR45656:SF4">
    <property type="entry name" value="PROTEIN CBR-CLEC-78"/>
    <property type="match status" value="1"/>
</dbReference>
<feature type="domain" description="Sushi" evidence="6">
    <location>
        <begin position="224"/>
        <end position="295"/>
    </location>
</feature>
<dbReference type="InterPro" id="IPR000436">
    <property type="entry name" value="Sushi_SCR_CCP_dom"/>
</dbReference>
<feature type="compositionally biased region" description="Basic residues" evidence="5">
    <location>
        <begin position="516"/>
        <end position="531"/>
    </location>
</feature>
<feature type="disulfide bond" evidence="4">
    <location>
        <begin position="968"/>
        <end position="995"/>
    </location>
</feature>
<dbReference type="CDD" id="cd00033">
    <property type="entry name" value="CCP"/>
    <property type="match status" value="9"/>
</dbReference>
<dbReference type="Proteomes" id="UP000747542">
    <property type="component" value="Unassembled WGS sequence"/>
</dbReference>
<feature type="compositionally biased region" description="Acidic residues" evidence="5">
    <location>
        <begin position="360"/>
        <end position="386"/>
    </location>
</feature>
<feature type="domain" description="Sushi" evidence="6">
    <location>
        <begin position="1059"/>
        <end position="1115"/>
    </location>
</feature>
<gene>
    <name evidence="7" type="primary">hig-L2</name>
    <name evidence="7" type="ORF">Hamer_G018008</name>
</gene>
<feature type="domain" description="Sushi" evidence="6">
    <location>
        <begin position="685"/>
        <end position="753"/>
    </location>
</feature>
<feature type="domain" description="Sushi" evidence="6">
    <location>
        <begin position="945"/>
        <end position="997"/>
    </location>
</feature>
<feature type="domain" description="Sushi" evidence="6">
    <location>
        <begin position="68"/>
        <end position="127"/>
    </location>
</feature>
<evidence type="ECO:0000256" key="1">
    <source>
        <dbReference type="ARBA" id="ARBA00022729"/>
    </source>
</evidence>
<feature type="domain" description="Sushi" evidence="6">
    <location>
        <begin position="605"/>
        <end position="670"/>
    </location>
</feature>
<feature type="compositionally biased region" description="Pro residues" evidence="5">
    <location>
        <begin position="447"/>
        <end position="458"/>
    </location>
</feature>
<feature type="compositionally biased region" description="Basic and acidic residues" evidence="5">
    <location>
        <begin position="387"/>
        <end position="397"/>
    </location>
</feature>
<feature type="domain" description="Sushi" evidence="6">
    <location>
        <begin position="538"/>
        <end position="604"/>
    </location>
</feature>
<dbReference type="Gene3D" id="2.10.70.10">
    <property type="entry name" value="Complement Module, domain 1"/>
    <property type="match status" value="9"/>
</dbReference>
<keyword evidence="4" id="KW-0768">Sushi</keyword>
<evidence type="ECO:0000256" key="3">
    <source>
        <dbReference type="ARBA" id="ARBA00023157"/>
    </source>
</evidence>
<keyword evidence="1" id="KW-0732">Signal</keyword>
<feature type="disulfide bond" evidence="4">
    <location>
        <begin position="1000"/>
        <end position="1043"/>
    </location>
</feature>
<feature type="domain" description="Sushi" evidence="6">
    <location>
        <begin position="998"/>
        <end position="1058"/>
    </location>
</feature>
<name>A0A8J5TK94_HOMAM</name>
<dbReference type="PANTHER" id="PTHR45656">
    <property type="entry name" value="PROTEIN CBR-CLEC-78"/>
    <property type="match status" value="1"/>
</dbReference>
<keyword evidence="8" id="KW-1185">Reference proteome</keyword>
<feature type="region of interest" description="Disordered" evidence="5">
    <location>
        <begin position="339"/>
        <end position="471"/>
    </location>
</feature>
<dbReference type="Pfam" id="PF00084">
    <property type="entry name" value="Sushi"/>
    <property type="match status" value="9"/>
</dbReference>
<feature type="region of interest" description="Disordered" evidence="5">
    <location>
        <begin position="508"/>
        <end position="541"/>
    </location>
</feature>
<sequence length="1182" mass="130952">MAVPGVAVPGVWCTRSRQYQEYGSTRSMAVPGGGSTRSIVPGVWQYQEYGSTRSMVVPGVWQYQEYEINCGHPGYLSNGWLDNIDQGTAMGASIIFRCYPNMTIEGDQSTVCQADGSWSKPLPLCLVPHGSIIDVQCDKNYELAYSLAPSLCYNGTWTNYPRCQPARCKKLPDRPRHGMVIAPKTDHGKMARYRCKDGYQLQGTLNTTCEYGNWTGTTPSCQEVYCPFPGELMHGRVLLVGNMGMYDYRSYVKKVRNNRQLRFACNRGFYLVEGPPGATCVHGRWSPKEMPRCKPDLHPRFRWLKRSVNATDFAQAYNMTTKGDNHILDDGAEEKIASGAETTGDTEEGEEGATESTLGGEEEEDMEEDGIEETTDENVFEDPIINEDERTKMKDRVTITSTTTPSTLSPRPDYILLQATTLSFNDDPDGRNKPRGLYKLAPSRSETPPPPPPPPPRAPSGEKNPAGLGKRLRGPLIDFYRLLRTENTPHEGHKIEIGGWPSLKRVPRSVLEKEKKDKKRKRRNKWKKKGKRDSPAVPHCEPIPSEPYLRVEVIRKGRDSNYTYSAGARIKVTCLHGYGLNIGNRTAKCARRGKWKPMKPECVTLPCTVSEALHGHFEFNGVAVRERAIISHGEVGKFSCQKGYTVLGSDTMRCWYGSWAVTGKNPECIPSGDITDMGLSSNLRKSCSPPIVVPGSQGYKGEEPLDERDQKFPDGTFVTFSCRTNNIGEKNSWNMSCVDGSWQGLRSPTTCGADGADEEENFGNKSCTWRKSEPNVVTFYNDQEVTEEVSRCFDIGKYSLIGSTRRRCIDGQWSGDKPACFGLNQENDYSLDKPPTILFRNENGPMAQSNEGKMVVYPGTVLHLECLFMRKYGTPKWNVSLASSTLGGKNRRRNKLKKGKGLGKTKTLGGLVPYPNSWANAPGRNMQLEYRLSIYKAQEKDSGSYACVTPPGHKHVVQVEIKVVVFSCVPGSSLVGAQQIKCLPSGNWSAPIPRCENIECPDVRLNVSRSGPRLTMIGRGVGGRVLFTCPRGHSLKGADQAVCQESGEWSTPPPTCKEDKCISPAPPLNGILTDEGPFHAGDVVEVKCSPNYMMEGQPLIVCQEDGQWSDEVPKCLLACTYPGTIISGTMSSIKFYYPINDNITYTCSSGFVLRGARSIVCREGGRWSAPVPTCLPRPRAAK</sequence>
<dbReference type="SMART" id="SM00409">
    <property type="entry name" value="IG"/>
    <property type="match status" value="1"/>
</dbReference>
<evidence type="ECO:0000256" key="5">
    <source>
        <dbReference type="SAM" id="MobiDB-lite"/>
    </source>
</evidence>
<reference evidence="7" key="1">
    <citation type="journal article" date="2021" name="Sci. Adv.">
        <title>The American lobster genome reveals insights on longevity, neural, and immune adaptations.</title>
        <authorList>
            <person name="Polinski J.M."/>
            <person name="Zimin A.V."/>
            <person name="Clark K.F."/>
            <person name="Kohn A.B."/>
            <person name="Sadowski N."/>
            <person name="Timp W."/>
            <person name="Ptitsyn A."/>
            <person name="Khanna P."/>
            <person name="Romanova D.Y."/>
            <person name="Williams P."/>
            <person name="Greenwood S.J."/>
            <person name="Moroz L.L."/>
            <person name="Walt D.R."/>
            <person name="Bodnar A.G."/>
        </authorList>
    </citation>
    <scope>NUCLEOTIDE SEQUENCE</scope>
    <source>
        <strain evidence="7">GMGI-L3</strain>
    </source>
</reference>
<proteinExistence type="predicted"/>
<feature type="disulfide bond" evidence="4">
    <location>
        <begin position="98"/>
        <end position="125"/>
    </location>
</feature>
<dbReference type="InterPro" id="IPR051277">
    <property type="entry name" value="SEZ6_CSMD_C4BPB_Regulators"/>
</dbReference>
<feature type="domain" description="Sushi" evidence="6">
    <location>
        <begin position="166"/>
        <end position="223"/>
    </location>
</feature>